<evidence type="ECO:0000313" key="2">
    <source>
        <dbReference type="Proteomes" id="UP000017133"/>
    </source>
</evidence>
<protein>
    <submittedName>
        <fullName evidence="1">Uncharacterized protein</fullName>
    </submittedName>
</protein>
<dbReference type="Proteomes" id="UP000017133">
    <property type="component" value="Unassembled WGS sequence"/>
</dbReference>
<sequence>MKYDRFSSENSGALQGEYLTESNKILPFTGSFPVKRAVIFLANNPPNDMWLILFY</sequence>
<comment type="caution">
    <text evidence="1">The sequence shown here is derived from an EMBL/GenBank/DDBJ whole genome shotgun (WGS) entry which is preliminary data.</text>
</comment>
<gene>
    <name evidence="1" type="ORF">O185_04980</name>
</gene>
<reference evidence="1 2" key="1">
    <citation type="submission" date="2013-10" db="EMBL/GenBank/DDBJ databases">
        <title>Whole Genome Shotgun Sequence of Photorhabdus temperata J3.</title>
        <authorList>
            <person name="Park G.-S."/>
            <person name="Hong S.-J."/>
            <person name="Shin J.-H."/>
        </authorList>
    </citation>
    <scope>NUCLEOTIDE SEQUENCE [LARGE SCALE GENOMIC DNA]</scope>
    <source>
        <strain evidence="1 2">J3</strain>
    </source>
</reference>
<proteinExistence type="predicted"/>
<dbReference type="AlphaFoldDB" id="U7R4H9"/>
<evidence type="ECO:0000313" key="1">
    <source>
        <dbReference type="EMBL" id="ERT14192.1"/>
    </source>
</evidence>
<dbReference type="EMBL" id="AXDT01000037">
    <property type="protein sequence ID" value="ERT14192.1"/>
    <property type="molecule type" value="Genomic_DNA"/>
</dbReference>
<dbReference type="PATRIC" id="fig|1389415.4.peg.990"/>
<organism evidence="1 2">
    <name type="scientific">Photorhabdus temperata J3</name>
    <dbReference type="NCBI Taxonomy" id="1389415"/>
    <lineage>
        <taxon>Bacteria</taxon>
        <taxon>Pseudomonadati</taxon>
        <taxon>Pseudomonadota</taxon>
        <taxon>Gammaproteobacteria</taxon>
        <taxon>Enterobacterales</taxon>
        <taxon>Morganellaceae</taxon>
        <taxon>Photorhabdus</taxon>
    </lineage>
</organism>
<accession>U7R4H9</accession>
<keyword evidence="2" id="KW-1185">Reference proteome</keyword>
<name>U7R4H9_PHOTE</name>